<accession>A0A081BQE4</accession>
<dbReference type="AlphaFoldDB" id="A0A081BQE4"/>
<dbReference type="Proteomes" id="UP000030700">
    <property type="component" value="Unassembled WGS sequence"/>
</dbReference>
<name>A0A081BQE4_9BACT</name>
<keyword evidence="1" id="KW-1133">Transmembrane helix</keyword>
<dbReference type="EMBL" id="DF820458">
    <property type="protein sequence ID" value="GAK52610.1"/>
    <property type="molecule type" value="Genomic_DNA"/>
</dbReference>
<keyword evidence="1" id="KW-0812">Transmembrane</keyword>
<keyword evidence="3" id="KW-1185">Reference proteome</keyword>
<evidence type="ECO:0000313" key="3">
    <source>
        <dbReference type="Proteomes" id="UP000030700"/>
    </source>
</evidence>
<feature type="transmembrane region" description="Helical" evidence="1">
    <location>
        <begin position="14"/>
        <end position="33"/>
    </location>
</feature>
<organism evidence="2">
    <name type="scientific">Candidatus Moduliflexus flocculans</name>
    <dbReference type="NCBI Taxonomy" id="1499966"/>
    <lineage>
        <taxon>Bacteria</taxon>
        <taxon>Candidatus Moduliflexota</taxon>
        <taxon>Candidatus Moduliflexia</taxon>
        <taxon>Candidatus Moduliflexales</taxon>
        <taxon>Candidatus Moduliflexaceae</taxon>
    </lineage>
</organism>
<evidence type="ECO:0000313" key="2">
    <source>
        <dbReference type="EMBL" id="GAK52610.1"/>
    </source>
</evidence>
<sequence>MQLLLLLFEMRVDLLQFLALLLEFLLLLFKLLIRFLHFLRLFLRFVFCDFGFLRGGFGDLLRLLRFDQQLLHLFSLQCGEQHSRNHAVRFVQEILGIGVERLHGSQFDDTVERVFIQERERVGLCGRVADRAGQNQAVLPRRVLQQNRGAFQRDLPDDAFAEPVDVREFGAFGKGECAEQFQGFRFGVERIERAAASVDITADETDRVLADLFQRQIAGQREAELAHAVFQPTLALDFRHHSPQVCHHFLKRPIQQIMFRFRRDLHMQFFIRHLLGDGGNLLQIRHHVLK</sequence>
<evidence type="ECO:0000256" key="1">
    <source>
        <dbReference type="SAM" id="Phobius"/>
    </source>
</evidence>
<proteinExistence type="predicted"/>
<gene>
    <name evidence="2" type="ORF">U14_03862</name>
</gene>
<reference evidence="2" key="1">
    <citation type="journal article" date="2015" name="PeerJ">
        <title>First genomic representation of candidate bacterial phylum KSB3 points to enhanced environmental sensing as a trigger of wastewater bulking.</title>
        <authorList>
            <person name="Sekiguchi Y."/>
            <person name="Ohashi A."/>
            <person name="Parks D.H."/>
            <person name="Yamauchi T."/>
            <person name="Tyson G.W."/>
            <person name="Hugenholtz P."/>
        </authorList>
    </citation>
    <scope>NUCLEOTIDE SEQUENCE [LARGE SCALE GENOMIC DNA]</scope>
</reference>
<protein>
    <submittedName>
        <fullName evidence="2">Uncharacterized protein</fullName>
    </submittedName>
</protein>
<keyword evidence="1" id="KW-0472">Membrane</keyword>
<dbReference type="HOGENOM" id="CLU_958652_0_0_0"/>